<evidence type="ECO:0000313" key="2">
    <source>
        <dbReference type="Proteomes" id="UP001272242"/>
    </source>
</evidence>
<comment type="caution">
    <text evidence="1">The sequence shown here is derived from an EMBL/GenBank/DDBJ whole genome shotgun (WGS) entry which is preliminary data.</text>
</comment>
<dbReference type="EMBL" id="JAXBLV010000066">
    <property type="protein sequence ID" value="MDY3558889.1"/>
    <property type="molecule type" value="Genomic_DNA"/>
</dbReference>
<protein>
    <recommendedName>
        <fullName evidence="3">DUF4292 domain-containing protein</fullName>
    </recommendedName>
</protein>
<evidence type="ECO:0008006" key="3">
    <source>
        <dbReference type="Google" id="ProtNLM"/>
    </source>
</evidence>
<sequence length="317" mass="35272">MNRLHLILAAAVLCPSVGCEWMKQNGIGKPDNYPGKFGRGRELSPVAPEKLVAYLNDRADGLQSITNAEVRVLATDRSTLMPTPPISLQGTLFAAQPRNFDLYTKSGGLVDVTMFMGSNDQEFWVFVKAPTNEPVYMYASHADFEAGKVKLPGGVPFEPEWVMQALGMAHFPPNNRYEVTPDPKAGTYTLSWPATTPTGMSVVKEIVFNADPADGKQSQVKRHAVRNAKGGKELCYAEIKEARTERGADGRVLQYPTFVVLRWEEPQKFELRLEVMNTPQINRPLTAEESNRHFRRRAVPGAKLIDLAQARFDLPAK</sequence>
<accession>A0ABU5EVA0</accession>
<reference evidence="2" key="1">
    <citation type="journal article" date="2023" name="Mar. Drugs">
        <title>Gemmata algarum, a Novel Planctomycete Isolated from an Algal Mat, Displays Antimicrobial Activity.</title>
        <authorList>
            <person name="Kumar G."/>
            <person name="Kallscheuer N."/>
            <person name="Kashif M."/>
            <person name="Ahamad S."/>
            <person name="Jagadeeshwari U."/>
            <person name="Pannikurungottu S."/>
            <person name="Haufschild T."/>
            <person name="Kabuu M."/>
            <person name="Sasikala C."/>
            <person name="Jogler C."/>
            <person name="Ramana C."/>
        </authorList>
    </citation>
    <scope>NUCLEOTIDE SEQUENCE [LARGE SCALE GENOMIC DNA]</scope>
    <source>
        <strain evidence="2">JC673</strain>
    </source>
</reference>
<gene>
    <name evidence="1" type="ORF">R5W23_006065</name>
</gene>
<dbReference type="RefSeq" id="WP_261184206.1">
    <property type="nucleotide sequence ID" value="NZ_JAXBLV010000066.1"/>
</dbReference>
<organism evidence="1 2">
    <name type="scientific">Gemmata algarum</name>
    <dbReference type="NCBI Taxonomy" id="2975278"/>
    <lineage>
        <taxon>Bacteria</taxon>
        <taxon>Pseudomonadati</taxon>
        <taxon>Planctomycetota</taxon>
        <taxon>Planctomycetia</taxon>
        <taxon>Gemmatales</taxon>
        <taxon>Gemmataceae</taxon>
        <taxon>Gemmata</taxon>
    </lineage>
</organism>
<keyword evidence="2" id="KW-1185">Reference proteome</keyword>
<proteinExistence type="predicted"/>
<dbReference type="Proteomes" id="UP001272242">
    <property type="component" value="Unassembled WGS sequence"/>
</dbReference>
<name>A0ABU5EVA0_9BACT</name>
<evidence type="ECO:0000313" key="1">
    <source>
        <dbReference type="EMBL" id="MDY3558889.1"/>
    </source>
</evidence>